<dbReference type="PANTHER" id="PTHR43261:SF1">
    <property type="entry name" value="RIBOSOME-RELEASING FACTOR 2, MITOCHONDRIAL"/>
    <property type="match status" value="1"/>
</dbReference>
<dbReference type="GO" id="GO:0005525">
    <property type="term" value="F:GTP binding"/>
    <property type="evidence" value="ECO:0007669"/>
    <property type="project" value="UniProtKB-KW"/>
</dbReference>
<keyword evidence="3" id="KW-0342">GTP-binding</keyword>
<dbReference type="GO" id="GO:0005739">
    <property type="term" value="C:mitochondrion"/>
    <property type="evidence" value="ECO:0007669"/>
    <property type="project" value="TreeGrafter"/>
</dbReference>
<dbReference type="Pfam" id="PF22042">
    <property type="entry name" value="EF-G_D2"/>
    <property type="match status" value="1"/>
</dbReference>
<feature type="domain" description="Elongation factor EFG" evidence="5">
    <location>
        <begin position="542"/>
        <end position="631"/>
    </location>
</feature>
<dbReference type="Gene3D" id="2.40.30.10">
    <property type="entry name" value="Translation factors"/>
    <property type="match status" value="1"/>
</dbReference>
<dbReference type="Gene3D" id="3.30.70.240">
    <property type="match status" value="1"/>
</dbReference>
<dbReference type="Gene3D" id="3.30.230.10">
    <property type="match status" value="1"/>
</dbReference>
<dbReference type="OMA" id="RTHKMGE"/>
<dbReference type="Pfam" id="PF14492">
    <property type="entry name" value="EFG_III"/>
    <property type="match status" value="1"/>
</dbReference>
<evidence type="ECO:0000313" key="9">
    <source>
        <dbReference type="WBParaSite" id="NBR_0001195501-mRNA-1"/>
    </source>
</evidence>
<dbReference type="InterPro" id="IPR035647">
    <property type="entry name" value="EFG_III/V"/>
</dbReference>
<dbReference type="SUPFAM" id="SSF54980">
    <property type="entry name" value="EF-G C-terminal domain-like"/>
    <property type="match status" value="2"/>
</dbReference>
<dbReference type="GO" id="GO:0003924">
    <property type="term" value="F:GTPase activity"/>
    <property type="evidence" value="ECO:0007669"/>
    <property type="project" value="InterPro"/>
</dbReference>
<feature type="compositionally biased region" description="Low complexity" evidence="4">
    <location>
        <begin position="302"/>
        <end position="321"/>
    </location>
</feature>
<proteinExistence type="predicted"/>
<evidence type="ECO:0000313" key="8">
    <source>
        <dbReference type="Proteomes" id="UP000271162"/>
    </source>
</evidence>
<gene>
    <name evidence="7" type="ORF">NBR_LOCUS11956</name>
</gene>
<evidence type="ECO:0000259" key="5">
    <source>
        <dbReference type="SMART" id="SM00838"/>
    </source>
</evidence>
<evidence type="ECO:0000256" key="1">
    <source>
        <dbReference type="ARBA" id="ARBA00022741"/>
    </source>
</evidence>
<keyword evidence="2" id="KW-0648">Protein biosynthesis</keyword>
<reference evidence="9" key="1">
    <citation type="submission" date="2016-04" db="UniProtKB">
        <authorList>
            <consortium name="WormBaseParasite"/>
        </authorList>
    </citation>
    <scope>IDENTIFICATION</scope>
</reference>
<dbReference type="InterPro" id="IPR041095">
    <property type="entry name" value="EFG_II"/>
</dbReference>
<keyword evidence="1" id="KW-0547">Nucleotide-binding</keyword>
<feature type="domain" description="Translation elongation factor EFG/EF2" evidence="6">
    <location>
        <begin position="417"/>
        <end position="540"/>
    </location>
</feature>
<dbReference type="CDD" id="cd01514">
    <property type="entry name" value="Elongation_Factor_C"/>
    <property type="match status" value="1"/>
</dbReference>
<sequence length="639" mass="69473">MDGIVTVLDGSSGVQAQTLTVWRQVGKFHIPSVFFVNKLDKKESDFARSVDSVEQKLGVRALVTTIPYHENGVLHGVIDAVTKQLIVLSPEEKWRNVEQNSFAGEVLASARENLCCSISECDSEFMSLFFDQYNGDAMGVPSTVIIQALRRLALSNRAAAITSGSALRCPASVRTVLDHIVELLPSPMERNSFVRSLFGKELCALVFKIGHDKRKGKLCFVRVYSGTLTANSTIFNSSRGESDGPVKLFISRSSELIPVSSVGEGNIAVVSGLTSATTGDTLVQSQSVCQQLLHQRNVTGRSESSSSTTKESSEDSTPSDDQLTVESFGEGQNLVLKGIDAPEPVYFCCVEPPSSRYIHDFERALNEIAAEDPSMRLRHDAETGQTIVETMGELHMDVVKNRLVRDYGLNVFIGPLQIAYREIITNSVLRTATVEDVLDDRKRVHSATLTMNIEPMEHSGKFKAVKVELPPESHNLRAEWLKAINEGCQNALHNGPILGFPVHDVVIALKAVTASGGRLDPAILSACAHKCVSGAIEEAAARLVEPVMLLDITLECGVEAQPILHELSSRRAEIVECCGGDGGTTVICARLPLSEMFGFPTTLRTLSSGLATLQTQLADYQVVPDHDQINIVNKMKGVK</sequence>
<evidence type="ECO:0000259" key="6">
    <source>
        <dbReference type="SMART" id="SM00889"/>
    </source>
</evidence>
<reference evidence="7 8" key="2">
    <citation type="submission" date="2018-11" db="EMBL/GenBank/DDBJ databases">
        <authorList>
            <consortium name="Pathogen Informatics"/>
        </authorList>
    </citation>
    <scope>NUCLEOTIDE SEQUENCE [LARGE SCALE GENOMIC DNA]</scope>
</reference>
<dbReference type="SUPFAM" id="SSF54211">
    <property type="entry name" value="Ribosomal protein S5 domain 2-like"/>
    <property type="match status" value="1"/>
</dbReference>
<dbReference type="Proteomes" id="UP000271162">
    <property type="component" value="Unassembled WGS sequence"/>
</dbReference>
<dbReference type="SMART" id="SM00838">
    <property type="entry name" value="EFG_C"/>
    <property type="match status" value="1"/>
</dbReference>
<dbReference type="Pfam" id="PF00679">
    <property type="entry name" value="EFG_C"/>
    <property type="match status" value="1"/>
</dbReference>
<accession>A0A0N4Y747</accession>
<dbReference type="WBParaSite" id="NBR_0001195501-mRNA-1">
    <property type="protein sequence ID" value="NBR_0001195501-mRNA-1"/>
    <property type="gene ID" value="NBR_0001195501"/>
</dbReference>
<dbReference type="SUPFAM" id="SSF50447">
    <property type="entry name" value="Translation proteins"/>
    <property type="match status" value="1"/>
</dbReference>
<dbReference type="InterPro" id="IPR000640">
    <property type="entry name" value="EFG_V-like"/>
</dbReference>
<dbReference type="InterPro" id="IPR027417">
    <property type="entry name" value="P-loop_NTPase"/>
</dbReference>
<evidence type="ECO:0000313" key="7">
    <source>
        <dbReference type="EMBL" id="VDL75545.1"/>
    </source>
</evidence>
<dbReference type="GO" id="GO:0032790">
    <property type="term" value="P:ribosome disassembly"/>
    <property type="evidence" value="ECO:0007669"/>
    <property type="project" value="TreeGrafter"/>
</dbReference>
<protein>
    <submittedName>
        <fullName evidence="9">Ribosome-releasing factor 2, mitochondrial (inferred by orthology to a human protein)</fullName>
    </submittedName>
</protein>
<dbReference type="EMBL" id="UYSL01020639">
    <property type="protein sequence ID" value="VDL75545.1"/>
    <property type="molecule type" value="Genomic_DNA"/>
</dbReference>
<dbReference type="Gene3D" id="3.30.70.870">
    <property type="entry name" value="Elongation Factor G (Translational Gtpase), domain 3"/>
    <property type="match status" value="1"/>
</dbReference>
<dbReference type="GO" id="GO:0032543">
    <property type="term" value="P:mitochondrial translation"/>
    <property type="evidence" value="ECO:0007669"/>
    <property type="project" value="TreeGrafter"/>
</dbReference>
<dbReference type="Gene3D" id="3.40.50.300">
    <property type="entry name" value="P-loop containing nucleotide triphosphate hydrolases"/>
    <property type="match status" value="1"/>
</dbReference>
<name>A0A0N4Y747_NIPBR</name>
<dbReference type="PANTHER" id="PTHR43261">
    <property type="entry name" value="TRANSLATION ELONGATION FACTOR G-RELATED"/>
    <property type="match status" value="1"/>
</dbReference>
<dbReference type="CDD" id="cd16262">
    <property type="entry name" value="EFG_III"/>
    <property type="match status" value="1"/>
</dbReference>
<dbReference type="InterPro" id="IPR020568">
    <property type="entry name" value="Ribosomal_Su5_D2-typ_SF"/>
</dbReference>
<dbReference type="SMART" id="SM00889">
    <property type="entry name" value="EFG_IV"/>
    <property type="match status" value="1"/>
</dbReference>
<keyword evidence="8" id="KW-1185">Reference proteome</keyword>
<feature type="region of interest" description="Disordered" evidence="4">
    <location>
        <begin position="294"/>
        <end position="324"/>
    </location>
</feature>
<evidence type="ECO:0000256" key="4">
    <source>
        <dbReference type="SAM" id="MobiDB-lite"/>
    </source>
</evidence>
<dbReference type="STRING" id="27835.A0A0N4Y747"/>
<dbReference type="InterPro" id="IPR009000">
    <property type="entry name" value="Transl_B-barrel_sf"/>
</dbReference>
<dbReference type="Pfam" id="PF00009">
    <property type="entry name" value="GTP_EFTU"/>
    <property type="match status" value="1"/>
</dbReference>
<dbReference type="InterPro" id="IPR014721">
    <property type="entry name" value="Ribsml_uS5_D2-typ_fold_subgr"/>
</dbReference>
<evidence type="ECO:0000256" key="3">
    <source>
        <dbReference type="ARBA" id="ARBA00023134"/>
    </source>
</evidence>
<dbReference type="AlphaFoldDB" id="A0A0N4Y747"/>
<dbReference type="SUPFAM" id="SSF52540">
    <property type="entry name" value="P-loop containing nucleoside triphosphate hydrolases"/>
    <property type="match status" value="1"/>
</dbReference>
<evidence type="ECO:0000256" key="2">
    <source>
        <dbReference type="ARBA" id="ARBA00022917"/>
    </source>
</evidence>
<dbReference type="InterPro" id="IPR000795">
    <property type="entry name" value="T_Tr_GTP-bd_dom"/>
</dbReference>
<dbReference type="InterPro" id="IPR009022">
    <property type="entry name" value="EFG_III"/>
</dbReference>
<dbReference type="InterPro" id="IPR005517">
    <property type="entry name" value="Transl_elong_EFG/EF2_IV"/>
</dbReference>
<dbReference type="InterPro" id="IPR053905">
    <property type="entry name" value="EF-G-like_DII"/>
</dbReference>
<organism evidence="9">
    <name type="scientific">Nippostrongylus brasiliensis</name>
    <name type="common">Rat hookworm</name>
    <dbReference type="NCBI Taxonomy" id="27835"/>
    <lineage>
        <taxon>Eukaryota</taxon>
        <taxon>Metazoa</taxon>
        <taxon>Ecdysozoa</taxon>
        <taxon>Nematoda</taxon>
        <taxon>Chromadorea</taxon>
        <taxon>Rhabditida</taxon>
        <taxon>Rhabditina</taxon>
        <taxon>Rhabditomorpha</taxon>
        <taxon>Strongyloidea</taxon>
        <taxon>Heligmosomidae</taxon>
        <taxon>Nippostrongylus</taxon>
    </lineage>
</organism>
<dbReference type="Pfam" id="PF03764">
    <property type="entry name" value="EFG_IV"/>
    <property type="match status" value="1"/>
</dbReference>